<evidence type="ECO:0000256" key="4">
    <source>
        <dbReference type="ARBA" id="ARBA00022989"/>
    </source>
</evidence>
<evidence type="ECO:0000256" key="2">
    <source>
        <dbReference type="ARBA" id="ARBA00008816"/>
    </source>
</evidence>
<evidence type="ECO:0000256" key="5">
    <source>
        <dbReference type="ARBA" id="ARBA00023136"/>
    </source>
</evidence>
<comment type="similarity">
    <text evidence="2">Belongs to the PA-phosphatase related phosphoesterase family.</text>
</comment>
<gene>
    <name evidence="9" type="ORF">THASP1DRAFT_23154</name>
</gene>
<comment type="subcellular location">
    <subcellularLocation>
        <location evidence="1">Membrane</location>
        <topology evidence="1">Multi-pass membrane protein</topology>
    </subcellularLocation>
</comment>
<dbReference type="AlphaFoldDB" id="A0A4P9XSH9"/>
<dbReference type="GO" id="GO:0008195">
    <property type="term" value="F:phosphatidate phosphatase activity"/>
    <property type="evidence" value="ECO:0007669"/>
    <property type="project" value="TreeGrafter"/>
</dbReference>
<keyword evidence="3 7" id="KW-0812">Transmembrane</keyword>
<evidence type="ECO:0000259" key="8">
    <source>
        <dbReference type="SMART" id="SM00014"/>
    </source>
</evidence>
<feature type="domain" description="Phosphatidic acid phosphatase type 2/haloperoxidase" evidence="8">
    <location>
        <begin position="98"/>
        <end position="241"/>
    </location>
</feature>
<evidence type="ECO:0000313" key="9">
    <source>
        <dbReference type="EMBL" id="RKP08942.1"/>
    </source>
</evidence>
<dbReference type="InterPro" id="IPR043216">
    <property type="entry name" value="PAP-like"/>
</dbReference>
<keyword evidence="5 7" id="KW-0472">Membrane</keyword>
<evidence type="ECO:0000256" key="6">
    <source>
        <dbReference type="SAM" id="MobiDB-lite"/>
    </source>
</evidence>
<feature type="compositionally biased region" description="Basic and acidic residues" evidence="6">
    <location>
        <begin position="273"/>
        <end position="287"/>
    </location>
</feature>
<evidence type="ECO:0000256" key="3">
    <source>
        <dbReference type="ARBA" id="ARBA00022692"/>
    </source>
</evidence>
<feature type="transmembrane region" description="Helical" evidence="7">
    <location>
        <begin position="98"/>
        <end position="119"/>
    </location>
</feature>
<dbReference type="CDD" id="cd03390">
    <property type="entry name" value="PAP2_containing_1_like"/>
    <property type="match status" value="1"/>
</dbReference>
<sequence>MFSKPAFNARRFRQLWPTYLIDWGCCAVFLIASLCLELVMPFRRHFSVTDKEISFPYTEHETVSSVALVVIAFVVPLVLLVAINQVARRGLFDLHQSVLGLGLAITLTTIFTEIAKITIGRPRPDFLSRCKPTVDQDPPFSLSTTEVCTWTSNYIKLDAMRSFMSGHTSSCFAGLGFLTFYLAGKMHIFDERGFVFKPLVCVLPLIGAALVGISRIDDYRHHWQDVLTGAGVGLFMAFFSYRQYFPSLSSPVCHRPFSPRIPSETLLEDIEREDSMEPRNESGKGDPTEVVVEPSEPASTSQPNTMPGV</sequence>
<dbReference type="EMBL" id="KZ992556">
    <property type="protein sequence ID" value="RKP08942.1"/>
    <property type="molecule type" value="Genomic_DNA"/>
</dbReference>
<feature type="transmembrane region" description="Helical" evidence="7">
    <location>
        <begin position="62"/>
        <end position="86"/>
    </location>
</feature>
<proteinExistence type="inferred from homology"/>
<keyword evidence="9" id="KW-0575">Peroxidase</keyword>
<dbReference type="Proteomes" id="UP000271241">
    <property type="component" value="Unassembled WGS sequence"/>
</dbReference>
<feature type="compositionally biased region" description="Polar residues" evidence="6">
    <location>
        <begin position="297"/>
        <end position="309"/>
    </location>
</feature>
<dbReference type="PANTHER" id="PTHR10165:SF35">
    <property type="entry name" value="RE23632P"/>
    <property type="match status" value="1"/>
</dbReference>
<dbReference type="SUPFAM" id="SSF48317">
    <property type="entry name" value="Acid phosphatase/Vanadium-dependent haloperoxidase"/>
    <property type="match status" value="1"/>
</dbReference>
<accession>A0A4P9XSH9</accession>
<dbReference type="InterPro" id="IPR036938">
    <property type="entry name" value="PAP2/HPO_sf"/>
</dbReference>
<name>A0A4P9XSH9_9FUNG</name>
<evidence type="ECO:0000313" key="10">
    <source>
        <dbReference type="Proteomes" id="UP000271241"/>
    </source>
</evidence>
<feature type="transmembrane region" description="Helical" evidence="7">
    <location>
        <begin position="163"/>
        <end position="183"/>
    </location>
</feature>
<reference evidence="10" key="1">
    <citation type="journal article" date="2018" name="Nat. Microbiol.">
        <title>Leveraging single-cell genomics to expand the fungal tree of life.</title>
        <authorList>
            <person name="Ahrendt S.R."/>
            <person name="Quandt C.A."/>
            <person name="Ciobanu D."/>
            <person name="Clum A."/>
            <person name="Salamov A."/>
            <person name="Andreopoulos B."/>
            <person name="Cheng J.F."/>
            <person name="Woyke T."/>
            <person name="Pelin A."/>
            <person name="Henrissat B."/>
            <person name="Reynolds N.K."/>
            <person name="Benny G.L."/>
            <person name="Smith M.E."/>
            <person name="James T.Y."/>
            <person name="Grigoriev I.V."/>
        </authorList>
    </citation>
    <scope>NUCLEOTIDE SEQUENCE [LARGE SCALE GENOMIC DNA]</scope>
    <source>
        <strain evidence="10">RSA 1356</strain>
    </source>
</reference>
<feature type="transmembrane region" description="Helical" evidence="7">
    <location>
        <begin position="222"/>
        <end position="241"/>
    </location>
</feature>
<dbReference type="STRING" id="78915.A0A4P9XSH9"/>
<evidence type="ECO:0000256" key="7">
    <source>
        <dbReference type="SAM" id="Phobius"/>
    </source>
</evidence>
<protein>
    <submittedName>
        <fullName evidence="9">Phosphatidic acid phosphatase type 2/haloperoxidase</fullName>
    </submittedName>
</protein>
<feature type="transmembrane region" description="Helical" evidence="7">
    <location>
        <begin position="20"/>
        <end position="42"/>
    </location>
</feature>
<feature type="region of interest" description="Disordered" evidence="6">
    <location>
        <begin position="264"/>
        <end position="309"/>
    </location>
</feature>
<keyword evidence="10" id="KW-1185">Reference proteome</keyword>
<keyword evidence="9" id="KW-0560">Oxidoreductase</keyword>
<dbReference type="GO" id="GO:0004601">
    <property type="term" value="F:peroxidase activity"/>
    <property type="evidence" value="ECO:0007669"/>
    <property type="project" value="UniProtKB-KW"/>
</dbReference>
<dbReference type="GO" id="GO:0016020">
    <property type="term" value="C:membrane"/>
    <property type="evidence" value="ECO:0007669"/>
    <property type="project" value="UniProtKB-SubCell"/>
</dbReference>
<dbReference type="GO" id="GO:0046839">
    <property type="term" value="P:phospholipid dephosphorylation"/>
    <property type="evidence" value="ECO:0007669"/>
    <property type="project" value="TreeGrafter"/>
</dbReference>
<dbReference type="Gene3D" id="1.20.144.10">
    <property type="entry name" value="Phosphatidic acid phosphatase type 2/haloperoxidase"/>
    <property type="match status" value="1"/>
</dbReference>
<evidence type="ECO:0000256" key="1">
    <source>
        <dbReference type="ARBA" id="ARBA00004141"/>
    </source>
</evidence>
<dbReference type="PANTHER" id="PTHR10165">
    <property type="entry name" value="LIPID PHOSPHATE PHOSPHATASE"/>
    <property type="match status" value="1"/>
</dbReference>
<feature type="transmembrane region" description="Helical" evidence="7">
    <location>
        <begin position="195"/>
        <end position="216"/>
    </location>
</feature>
<dbReference type="GO" id="GO:0006644">
    <property type="term" value="P:phospholipid metabolic process"/>
    <property type="evidence" value="ECO:0007669"/>
    <property type="project" value="InterPro"/>
</dbReference>
<dbReference type="Pfam" id="PF01569">
    <property type="entry name" value="PAP2"/>
    <property type="match status" value="1"/>
</dbReference>
<dbReference type="InterPro" id="IPR000326">
    <property type="entry name" value="PAP2/HPO"/>
</dbReference>
<dbReference type="OrthoDB" id="10030083at2759"/>
<keyword evidence="4 7" id="KW-1133">Transmembrane helix</keyword>
<dbReference type="SMART" id="SM00014">
    <property type="entry name" value="acidPPc"/>
    <property type="match status" value="1"/>
</dbReference>
<organism evidence="9 10">
    <name type="scientific">Thamnocephalis sphaerospora</name>
    <dbReference type="NCBI Taxonomy" id="78915"/>
    <lineage>
        <taxon>Eukaryota</taxon>
        <taxon>Fungi</taxon>
        <taxon>Fungi incertae sedis</taxon>
        <taxon>Zoopagomycota</taxon>
        <taxon>Zoopagomycotina</taxon>
        <taxon>Zoopagomycetes</taxon>
        <taxon>Zoopagales</taxon>
        <taxon>Sigmoideomycetaceae</taxon>
        <taxon>Thamnocephalis</taxon>
    </lineage>
</organism>